<dbReference type="GO" id="GO:0016126">
    <property type="term" value="P:sterol biosynthetic process"/>
    <property type="evidence" value="ECO:0007669"/>
    <property type="project" value="UniProtKB-KW"/>
</dbReference>
<proteinExistence type="inferred from homology"/>
<evidence type="ECO:0000256" key="11">
    <source>
        <dbReference type="ARBA" id="ARBA00023221"/>
    </source>
</evidence>
<gene>
    <name evidence="17" type="ORF">C2857_004999</name>
</gene>
<keyword evidence="8" id="KW-0443">Lipid metabolism</keyword>
<evidence type="ECO:0000256" key="8">
    <source>
        <dbReference type="ARBA" id="ARBA00023098"/>
    </source>
</evidence>
<evidence type="ECO:0000256" key="5">
    <source>
        <dbReference type="ARBA" id="ARBA00022955"/>
    </source>
</evidence>
<evidence type="ECO:0000256" key="10">
    <source>
        <dbReference type="ARBA" id="ARBA00023166"/>
    </source>
</evidence>
<feature type="domain" description="EXPERA" evidence="16">
    <location>
        <begin position="63"/>
        <end position="186"/>
    </location>
</feature>
<keyword evidence="7" id="KW-0756">Sterol biosynthesis</keyword>
<dbReference type="PANTHER" id="PTHR14207:SF0">
    <property type="entry name" value="3-BETA-HYDROXYSTEROID-DELTA(8),DELTA(7)-ISOMERASE"/>
    <property type="match status" value="1"/>
</dbReference>
<evidence type="ECO:0000256" key="1">
    <source>
        <dbReference type="ARBA" id="ARBA00004141"/>
    </source>
</evidence>
<accession>A0A7U3Q2C4</accession>
<feature type="region of interest" description="Disordered" evidence="14">
    <location>
        <begin position="184"/>
        <end position="205"/>
    </location>
</feature>
<evidence type="ECO:0000256" key="15">
    <source>
        <dbReference type="SAM" id="Phobius"/>
    </source>
</evidence>
<dbReference type="GO" id="GO:0047750">
    <property type="term" value="F:cholestenol delta-isomerase activity"/>
    <property type="evidence" value="ECO:0007669"/>
    <property type="project" value="InterPro"/>
</dbReference>
<reference evidence="17 18" key="1">
    <citation type="journal article" date="2018" name="PLoS Genet.">
        <title>Repeat elements organise 3D genome structure and mediate transcription in the filamentous fungus Epichloe festucae.</title>
        <authorList>
            <person name="Winter D.J."/>
            <person name="Ganley A.R.D."/>
            <person name="Young C.A."/>
            <person name="Liachko I."/>
            <person name="Schardl C.L."/>
            <person name="Dupont P.Y."/>
            <person name="Berry D."/>
            <person name="Ram A."/>
            <person name="Scott B."/>
            <person name="Cox M.P."/>
        </authorList>
    </citation>
    <scope>NUCLEOTIDE SEQUENCE [LARGE SCALE GENOMIC DNA]</scope>
    <source>
        <strain evidence="17 18">Fl1</strain>
    </source>
</reference>
<dbReference type="AlphaFoldDB" id="A0A7U3Q2C4"/>
<name>A0A7U3Q2C4_EPIFF</name>
<dbReference type="Pfam" id="PF05241">
    <property type="entry name" value="EBP"/>
    <property type="match status" value="1"/>
</dbReference>
<sequence length="263" mass="29503">MEGLIADLGPPQPFYPLGVSVPTYVANTMSTSVLLSIFAAGCGSLFLPTYVFATRSRPGISLGEVLIAFWWVLCGFIHFFFEGYFSLNHFDMAGRNDLFGQMWKEYAMSDSRYMTRDPFVVCMETVTAVLWGPLSWFIAYAVVDARRSRTVERTTELTPSLSKAGLSPPIRVAMDGAVGVVSEPRGAAGEARRGEARRGMWKGGEGRRRTLMRRDAAKRADVERGWRAEAIGAERGRLYPRLNQFMNVPVWNQPAEERAHRFE</sequence>
<evidence type="ECO:0000256" key="13">
    <source>
        <dbReference type="PROSITE-ProRule" id="PRU01087"/>
    </source>
</evidence>
<dbReference type="InterPro" id="IPR033118">
    <property type="entry name" value="EXPERA"/>
</dbReference>
<keyword evidence="18" id="KW-1185">Reference proteome</keyword>
<dbReference type="GO" id="GO:0005783">
    <property type="term" value="C:endoplasmic reticulum"/>
    <property type="evidence" value="ECO:0007669"/>
    <property type="project" value="TreeGrafter"/>
</dbReference>
<keyword evidence="9 13" id="KW-0472">Membrane</keyword>
<keyword evidence="12" id="KW-0413">Isomerase</keyword>
<comment type="subcellular location">
    <subcellularLocation>
        <location evidence="1">Membrane</location>
        <topology evidence="1">Multi-pass membrane protein</topology>
    </subcellularLocation>
</comment>
<dbReference type="InterPro" id="IPR007905">
    <property type="entry name" value="EBP"/>
</dbReference>
<feature type="transmembrane region" description="Helical" evidence="15">
    <location>
        <begin position="65"/>
        <end position="87"/>
    </location>
</feature>
<comment type="similarity">
    <text evidence="2">Belongs to the EBP family.</text>
</comment>
<protein>
    <recommendedName>
        <fullName evidence="16">EXPERA domain-containing protein</fullName>
    </recommendedName>
</protein>
<dbReference type="GO" id="GO:0000247">
    <property type="term" value="F:C-8 sterol isomerase activity"/>
    <property type="evidence" value="ECO:0007669"/>
    <property type="project" value="TreeGrafter"/>
</dbReference>
<evidence type="ECO:0000256" key="3">
    <source>
        <dbReference type="ARBA" id="ARBA00022516"/>
    </source>
</evidence>
<evidence type="ECO:0000256" key="4">
    <source>
        <dbReference type="ARBA" id="ARBA00022692"/>
    </source>
</evidence>
<evidence type="ECO:0000256" key="9">
    <source>
        <dbReference type="ARBA" id="ARBA00023136"/>
    </source>
</evidence>
<dbReference type="EMBL" id="CP031390">
    <property type="protein sequence ID" value="QPH19706.1"/>
    <property type="molecule type" value="Genomic_DNA"/>
</dbReference>
<evidence type="ECO:0000256" key="2">
    <source>
        <dbReference type="ARBA" id="ARBA00008337"/>
    </source>
</evidence>
<organism evidence="17 18">
    <name type="scientific">Epichloe festucae (strain Fl1)</name>
    <dbReference type="NCBI Taxonomy" id="877507"/>
    <lineage>
        <taxon>Eukaryota</taxon>
        <taxon>Fungi</taxon>
        <taxon>Dikarya</taxon>
        <taxon>Ascomycota</taxon>
        <taxon>Pezizomycotina</taxon>
        <taxon>Sordariomycetes</taxon>
        <taxon>Hypocreomycetidae</taxon>
        <taxon>Hypocreales</taxon>
        <taxon>Clavicipitaceae</taxon>
        <taxon>Epichloe</taxon>
    </lineage>
</organism>
<keyword evidence="6 13" id="KW-1133">Transmembrane helix</keyword>
<keyword evidence="11" id="KW-0753">Steroid metabolism</keyword>
<keyword evidence="4 13" id="KW-0812">Transmembrane</keyword>
<feature type="transmembrane region" description="Helical" evidence="15">
    <location>
        <begin position="33"/>
        <end position="53"/>
    </location>
</feature>
<keyword evidence="5" id="KW-0752">Steroid biosynthesis</keyword>
<evidence type="ECO:0000313" key="17">
    <source>
        <dbReference type="EMBL" id="QPH19706.1"/>
    </source>
</evidence>
<dbReference type="GO" id="GO:0004769">
    <property type="term" value="F:steroid Delta-isomerase activity"/>
    <property type="evidence" value="ECO:0007669"/>
    <property type="project" value="TreeGrafter"/>
</dbReference>
<dbReference type="GO" id="GO:0016020">
    <property type="term" value="C:membrane"/>
    <property type="evidence" value="ECO:0007669"/>
    <property type="project" value="UniProtKB-SubCell"/>
</dbReference>
<feature type="compositionally biased region" description="Basic and acidic residues" evidence="14">
    <location>
        <begin position="190"/>
        <end position="205"/>
    </location>
</feature>
<evidence type="ECO:0000256" key="6">
    <source>
        <dbReference type="ARBA" id="ARBA00022989"/>
    </source>
</evidence>
<feature type="transmembrane region" description="Helical" evidence="15">
    <location>
        <begin position="118"/>
        <end position="143"/>
    </location>
</feature>
<evidence type="ECO:0000313" key="18">
    <source>
        <dbReference type="Proteomes" id="UP000594364"/>
    </source>
</evidence>
<evidence type="ECO:0000256" key="12">
    <source>
        <dbReference type="ARBA" id="ARBA00023235"/>
    </source>
</evidence>
<dbReference type="PROSITE" id="PS51751">
    <property type="entry name" value="EXPERA"/>
    <property type="match status" value="1"/>
</dbReference>
<dbReference type="PANTHER" id="PTHR14207">
    <property type="entry name" value="STEROL ISOMERASE"/>
    <property type="match status" value="1"/>
</dbReference>
<keyword evidence="10" id="KW-1207">Sterol metabolism</keyword>
<evidence type="ECO:0000259" key="16">
    <source>
        <dbReference type="PROSITE" id="PS51751"/>
    </source>
</evidence>
<keyword evidence="3" id="KW-0444">Lipid biosynthesis</keyword>
<dbReference type="OrthoDB" id="58557at2759"/>
<dbReference type="Proteomes" id="UP000594364">
    <property type="component" value="Chromosome 6"/>
</dbReference>
<evidence type="ECO:0000256" key="14">
    <source>
        <dbReference type="SAM" id="MobiDB-lite"/>
    </source>
</evidence>
<evidence type="ECO:0000256" key="7">
    <source>
        <dbReference type="ARBA" id="ARBA00023011"/>
    </source>
</evidence>